<feature type="domain" description="DUF4131" evidence="8">
    <location>
        <begin position="140"/>
        <end position="301"/>
    </location>
</feature>
<dbReference type="InterPro" id="IPR025405">
    <property type="entry name" value="DUF4131"/>
</dbReference>
<reference evidence="10" key="1">
    <citation type="journal article" date="2019" name="Int. J. Syst. Evol. Microbiol.">
        <title>The Global Catalogue of Microorganisms (GCM) 10K type strain sequencing project: providing services to taxonomists for standard genome sequencing and annotation.</title>
        <authorList>
            <consortium name="The Broad Institute Genomics Platform"/>
            <consortium name="The Broad Institute Genome Sequencing Center for Infectious Disease"/>
            <person name="Wu L."/>
            <person name="Ma J."/>
        </authorList>
    </citation>
    <scope>NUCLEOTIDE SEQUENCE [LARGE SCALE GENOMIC DNA]</scope>
    <source>
        <strain evidence="10">CCUG 60023</strain>
    </source>
</reference>
<comment type="subcellular location">
    <subcellularLocation>
        <location evidence="1">Cell membrane</location>
        <topology evidence="1">Multi-pass membrane protein</topology>
    </subcellularLocation>
</comment>
<feature type="transmembrane region" description="Helical" evidence="6">
    <location>
        <begin position="366"/>
        <end position="392"/>
    </location>
</feature>
<feature type="transmembrane region" description="Helical" evidence="6">
    <location>
        <begin position="114"/>
        <end position="134"/>
    </location>
</feature>
<comment type="caution">
    <text evidence="9">The sequence shown here is derived from an EMBL/GenBank/DDBJ whole genome shotgun (WGS) entry which is preliminary data.</text>
</comment>
<evidence type="ECO:0000256" key="1">
    <source>
        <dbReference type="ARBA" id="ARBA00004651"/>
    </source>
</evidence>
<proteinExistence type="predicted"/>
<feature type="transmembrane region" description="Helical" evidence="6">
    <location>
        <begin position="612"/>
        <end position="630"/>
    </location>
</feature>
<evidence type="ECO:0000256" key="5">
    <source>
        <dbReference type="ARBA" id="ARBA00023136"/>
    </source>
</evidence>
<keyword evidence="5 6" id="KW-0472">Membrane</keyword>
<evidence type="ECO:0000259" key="7">
    <source>
        <dbReference type="Pfam" id="PF03772"/>
    </source>
</evidence>
<feature type="transmembrane region" description="Helical" evidence="6">
    <location>
        <begin position="140"/>
        <end position="159"/>
    </location>
</feature>
<feature type="transmembrane region" description="Helical" evidence="6">
    <location>
        <begin position="452"/>
        <end position="471"/>
    </location>
</feature>
<evidence type="ECO:0000256" key="6">
    <source>
        <dbReference type="SAM" id="Phobius"/>
    </source>
</evidence>
<sequence length="816" mass="87020">MQGALWLLLAVGAQVCGVVSEWFCVSERRSNRQEEWLPVTEAVDLYADPSVSFDVHEPGEDALLPTALWSDASPALPEQFHLPAAAPQRLKLRLAQVTRTVLDDLSNALTREQAAGVFFLWSPVFFAIGCITYFNVPREPLAFAFPVLALICAFSTYTLRGGPALHSRGRSLLRGGALALCIFALGASAAHWRTASLNTTMLSRAYVIDLKGTVERVERRSDGRVRYTVLPDASAGGRGALPENFNALVRVTARKGGPNIATGERIAGKARLAPPSGPSYPGGYSFAFQSWFDGIGASGFFLGKPQRLGSAEDGGWPSVNGVRESIVSVIRTALPGQSGALASALIVGDRSGIDEETAEALRLSGLAHILAISGLHMALLSATVIALMRVGFACAPSVALTRPVKKWAAATALLAATIYLVLSGGSVATQRAWIMVAIMLVAVMLDQRALTMRNVAIAALIVLLITPEAVLMPGFQMSFAAVAALVASYEVLTKRTREKRKASQWQRHSVLRRFIVRDVGGLAMTSLVAGLATGLFAAYHFHRVAALGLIANLAAMPLVSVIVMPLALISVLAMPFGLESYPLWVMAMGVEGVVGVAKWVAEHGPSGATGRLTVSTLIFATLGLLVLCLLKTRLRLIGVGFFILAGLMAGKSARPDVLILENGRQVAVFGSQGNMALLRPRAEKFSVGIWQRAYPFSGGNEVAERFACDLGGCSFETQGLVIAHISARHGLGDDCHMADILIVPFAADGLCSDMAEIERPLIIDQKNLRRHGAHALHIGGSANSASKGSTRAIKLRVEKSFSAAPRLWTRHRFAVD</sequence>
<dbReference type="RefSeq" id="WP_377213373.1">
    <property type="nucleotide sequence ID" value="NZ_JBHTJV010000013.1"/>
</dbReference>
<dbReference type="PANTHER" id="PTHR30619">
    <property type="entry name" value="DNA INTERNALIZATION/COMPETENCE PROTEIN COMEC/REC2"/>
    <property type="match status" value="1"/>
</dbReference>
<evidence type="ECO:0000256" key="4">
    <source>
        <dbReference type="ARBA" id="ARBA00022989"/>
    </source>
</evidence>
<feature type="transmembrane region" description="Helical" evidence="6">
    <location>
        <begin position="581"/>
        <end position="600"/>
    </location>
</feature>
<evidence type="ECO:0000313" key="9">
    <source>
        <dbReference type="EMBL" id="MFD0917514.1"/>
    </source>
</evidence>
<dbReference type="PANTHER" id="PTHR30619:SF1">
    <property type="entry name" value="RECOMBINATION PROTEIN 2"/>
    <property type="match status" value="1"/>
</dbReference>
<keyword evidence="10" id="KW-1185">Reference proteome</keyword>
<gene>
    <name evidence="9" type="ORF">ACFQ14_13975</name>
</gene>
<keyword evidence="3 6" id="KW-0812">Transmembrane</keyword>
<dbReference type="NCBIfam" id="TIGR00360">
    <property type="entry name" value="ComEC_N-term"/>
    <property type="match status" value="1"/>
</dbReference>
<organism evidence="9 10">
    <name type="scientific">Pseudahrensia aquimaris</name>
    <dbReference type="NCBI Taxonomy" id="744461"/>
    <lineage>
        <taxon>Bacteria</taxon>
        <taxon>Pseudomonadati</taxon>
        <taxon>Pseudomonadota</taxon>
        <taxon>Alphaproteobacteria</taxon>
        <taxon>Hyphomicrobiales</taxon>
        <taxon>Ahrensiaceae</taxon>
        <taxon>Pseudahrensia</taxon>
    </lineage>
</organism>
<evidence type="ECO:0000313" key="10">
    <source>
        <dbReference type="Proteomes" id="UP001597101"/>
    </source>
</evidence>
<feature type="transmembrane region" description="Helical" evidence="6">
    <location>
        <begin position="514"/>
        <end position="539"/>
    </location>
</feature>
<name>A0ABW3FGA5_9HYPH</name>
<feature type="transmembrane region" description="Helical" evidence="6">
    <location>
        <begin position="171"/>
        <end position="192"/>
    </location>
</feature>
<evidence type="ECO:0000256" key="3">
    <source>
        <dbReference type="ARBA" id="ARBA00022692"/>
    </source>
</evidence>
<protein>
    <submittedName>
        <fullName evidence="9">ComEC/Rec2 family competence protein</fullName>
    </submittedName>
</protein>
<dbReference type="InterPro" id="IPR052159">
    <property type="entry name" value="Competence_DNA_uptake"/>
</dbReference>
<dbReference type="Pfam" id="PF03772">
    <property type="entry name" value="Competence"/>
    <property type="match status" value="1"/>
</dbReference>
<feature type="transmembrane region" description="Helical" evidence="6">
    <location>
        <begin position="404"/>
        <end position="422"/>
    </location>
</feature>
<accession>A0ABW3FGA5</accession>
<evidence type="ECO:0000256" key="2">
    <source>
        <dbReference type="ARBA" id="ARBA00022475"/>
    </source>
</evidence>
<feature type="domain" description="ComEC/Rec2-related protein" evidence="7">
    <location>
        <begin position="345"/>
        <end position="632"/>
    </location>
</feature>
<keyword evidence="2" id="KW-1003">Cell membrane</keyword>
<dbReference type="Pfam" id="PF13567">
    <property type="entry name" value="DUF4131"/>
    <property type="match status" value="1"/>
</dbReference>
<dbReference type="InterPro" id="IPR004477">
    <property type="entry name" value="ComEC_N"/>
</dbReference>
<dbReference type="EMBL" id="JBHTJV010000013">
    <property type="protein sequence ID" value="MFD0917514.1"/>
    <property type="molecule type" value="Genomic_DNA"/>
</dbReference>
<feature type="transmembrane region" description="Helical" evidence="6">
    <location>
        <begin position="477"/>
        <end position="493"/>
    </location>
</feature>
<evidence type="ECO:0000259" key="8">
    <source>
        <dbReference type="Pfam" id="PF13567"/>
    </source>
</evidence>
<feature type="transmembrane region" description="Helical" evidence="6">
    <location>
        <begin position="545"/>
        <end position="569"/>
    </location>
</feature>
<keyword evidence="4 6" id="KW-1133">Transmembrane helix</keyword>
<dbReference type="Proteomes" id="UP001597101">
    <property type="component" value="Unassembled WGS sequence"/>
</dbReference>